<dbReference type="PROSITE" id="PS51846">
    <property type="entry name" value="CNNM"/>
    <property type="match status" value="1"/>
</dbReference>
<comment type="similarity">
    <text evidence="2">Belongs to the UPF0053 family.</text>
</comment>
<dbReference type="SMART" id="SM00116">
    <property type="entry name" value="CBS"/>
    <property type="match status" value="2"/>
</dbReference>
<dbReference type="SUPFAM" id="SSF54631">
    <property type="entry name" value="CBS-domain pair"/>
    <property type="match status" value="1"/>
</dbReference>
<dbReference type="RefSeq" id="WP_249282579.1">
    <property type="nucleotide sequence ID" value="NZ_JACRST010000006.1"/>
</dbReference>
<dbReference type="InterPro" id="IPR005170">
    <property type="entry name" value="Transptr-assoc_dom"/>
</dbReference>
<dbReference type="PROSITE" id="PS51371">
    <property type="entry name" value="CBS"/>
    <property type="match status" value="2"/>
</dbReference>
<evidence type="ECO:0000259" key="12">
    <source>
        <dbReference type="PROSITE" id="PS51846"/>
    </source>
</evidence>
<keyword evidence="5 9" id="KW-1133">Transmembrane helix</keyword>
<dbReference type="InterPro" id="IPR002550">
    <property type="entry name" value="CNNM"/>
</dbReference>
<dbReference type="InterPro" id="IPR046342">
    <property type="entry name" value="CBS_dom_sf"/>
</dbReference>
<evidence type="ECO:0000256" key="9">
    <source>
        <dbReference type="PROSITE-ProRule" id="PRU01193"/>
    </source>
</evidence>
<dbReference type="SUPFAM" id="SSF56176">
    <property type="entry name" value="FAD-binding/transporter-associated domain-like"/>
    <property type="match status" value="1"/>
</dbReference>
<dbReference type="Gene3D" id="3.10.580.10">
    <property type="entry name" value="CBS-domain"/>
    <property type="match status" value="1"/>
</dbReference>
<evidence type="ECO:0000256" key="6">
    <source>
        <dbReference type="ARBA" id="ARBA00023122"/>
    </source>
</evidence>
<dbReference type="PANTHER" id="PTHR22777:SF17">
    <property type="entry name" value="UPF0053 PROTEIN SLL0260"/>
    <property type="match status" value="1"/>
</dbReference>
<evidence type="ECO:0000256" key="10">
    <source>
        <dbReference type="SAM" id="Phobius"/>
    </source>
</evidence>
<organism evidence="13 14">
    <name type="scientific">Ligaoa zhengdingensis</name>
    <dbReference type="NCBI Taxonomy" id="2763658"/>
    <lineage>
        <taxon>Bacteria</taxon>
        <taxon>Bacillati</taxon>
        <taxon>Bacillota</taxon>
        <taxon>Clostridia</taxon>
        <taxon>Eubacteriales</taxon>
        <taxon>Oscillospiraceae</taxon>
        <taxon>Ligaoa</taxon>
    </lineage>
</organism>
<protein>
    <submittedName>
        <fullName evidence="13">HlyC/CorC family transporter</fullName>
    </submittedName>
</protein>
<feature type="domain" description="CNNM transmembrane" evidence="12">
    <location>
        <begin position="1"/>
        <end position="185"/>
    </location>
</feature>
<reference evidence="13" key="1">
    <citation type="submission" date="2020-08" db="EMBL/GenBank/DDBJ databases">
        <title>Genome public.</title>
        <authorList>
            <person name="Liu C."/>
            <person name="Sun Q."/>
        </authorList>
    </citation>
    <scope>NUCLEOTIDE SEQUENCE</scope>
    <source>
        <strain evidence="13">NSJ-31</strain>
    </source>
</reference>
<proteinExistence type="inferred from homology"/>
<evidence type="ECO:0000256" key="7">
    <source>
        <dbReference type="ARBA" id="ARBA00023136"/>
    </source>
</evidence>
<dbReference type="FunFam" id="3.10.580.10:FF:000002">
    <property type="entry name" value="Magnesium/cobalt efflux protein CorC"/>
    <property type="match status" value="1"/>
</dbReference>
<feature type="domain" description="CBS" evidence="11">
    <location>
        <begin position="204"/>
        <end position="265"/>
    </location>
</feature>
<dbReference type="PANTHER" id="PTHR22777">
    <property type="entry name" value="HEMOLYSIN-RELATED"/>
    <property type="match status" value="1"/>
</dbReference>
<dbReference type="InterPro" id="IPR016169">
    <property type="entry name" value="FAD-bd_PCMH_sub2"/>
</dbReference>
<evidence type="ECO:0000256" key="8">
    <source>
        <dbReference type="PROSITE-ProRule" id="PRU00703"/>
    </source>
</evidence>
<dbReference type="GO" id="GO:0050660">
    <property type="term" value="F:flavin adenine dinucleotide binding"/>
    <property type="evidence" value="ECO:0007669"/>
    <property type="project" value="InterPro"/>
</dbReference>
<evidence type="ECO:0000256" key="2">
    <source>
        <dbReference type="ARBA" id="ARBA00006337"/>
    </source>
</evidence>
<dbReference type="Gene3D" id="3.30.465.10">
    <property type="match status" value="1"/>
</dbReference>
<comment type="subcellular location">
    <subcellularLocation>
        <location evidence="1">Membrane</location>
        <topology evidence="1">Multi-pass membrane protein</topology>
    </subcellularLocation>
</comment>
<dbReference type="EMBL" id="JACRST010000006">
    <property type="protein sequence ID" value="MBC8546500.1"/>
    <property type="molecule type" value="Genomic_DNA"/>
</dbReference>
<evidence type="ECO:0000256" key="3">
    <source>
        <dbReference type="ARBA" id="ARBA00022692"/>
    </source>
</evidence>
<dbReference type="InterPro" id="IPR044751">
    <property type="entry name" value="Ion_transp-like_CBS"/>
</dbReference>
<dbReference type="InterPro" id="IPR036318">
    <property type="entry name" value="FAD-bd_PCMH-like_sf"/>
</dbReference>
<feature type="transmembrane region" description="Helical" evidence="10">
    <location>
        <begin position="79"/>
        <end position="108"/>
    </location>
</feature>
<gene>
    <name evidence="13" type="ORF">H8711_06080</name>
</gene>
<dbReference type="SMART" id="SM01091">
    <property type="entry name" value="CorC_HlyC"/>
    <property type="match status" value="1"/>
</dbReference>
<dbReference type="InterPro" id="IPR000644">
    <property type="entry name" value="CBS_dom"/>
</dbReference>
<keyword evidence="7 9" id="KW-0472">Membrane</keyword>
<dbReference type="GO" id="GO:0005886">
    <property type="term" value="C:plasma membrane"/>
    <property type="evidence" value="ECO:0007669"/>
    <property type="project" value="TreeGrafter"/>
</dbReference>
<dbReference type="Pfam" id="PF00571">
    <property type="entry name" value="CBS"/>
    <property type="match status" value="2"/>
</dbReference>
<dbReference type="Proteomes" id="UP000653127">
    <property type="component" value="Unassembled WGS sequence"/>
</dbReference>
<dbReference type="CDD" id="cd04590">
    <property type="entry name" value="CBS_pair_CorC_HlyC_assoc"/>
    <property type="match status" value="1"/>
</dbReference>
<keyword evidence="14" id="KW-1185">Reference proteome</keyword>
<evidence type="ECO:0000256" key="1">
    <source>
        <dbReference type="ARBA" id="ARBA00004141"/>
    </source>
</evidence>
<sequence length="428" mass="47647">MDTPSPITYLALLLLLALSAFFSASETAYSCINRIRMQNLAEDGDENARLALRIAEDFDRMLSTILIGNNVVNLSASSIATVVATVLLGASTGPAVSTLVMTILVLIFGEVMPKSYAKAHAEEIALKVAKPLAVLQTVLAPLSWLFMKLQRAVSRRGEQEPSVTEQELKTIIQNSEEEGVLDEQESDIIQSALDFDDTTVQEILIPRVDMTAIDVDDDLGEILETAVSHGYSRIPVYEDSIDNIIGIIHGKDLLEAYVHHREIKVREMVRECLYVYRSKKISDLLGEFKQRKLHMAIVTDEYGGTLGLVTMEDILEELVGEIWDESDEVVEDLICVSDRCYEVQGDLNIEDFFDEIDYNVKNFECDYSTVGGWALEQLGHIPAVGEGFTYDCLKVTVAEMEEQRIVKLRVELLEEAGDTPGEKAKDAK</sequence>
<keyword evidence="3 9" id="KW-0812">Transmembrane</keyword>
<keyword evidence="4" id="KW-0677">Repeat</keyword>
<dbReference type="Pfam" id="PF01595">
    <property type="entry name" value="CNNM"/>
    <property type="match status" value="1"/>
</dbReference>
<evidence type="ECO:0000259" key="11">
    <source>
        <dbReference type="PROSITE" id="PS51371"/>
    </source>
</evidence>
<evidence type="ECO:0000313" key="13">
    <source>
        <dbReference type="EMBL" id="MBC8546500.1"/>
    </source>
</evidence>
<evidence type="ECO:0000256" key="5">
    <source>
        <dbReference type="ARBA" id="ARBA00022989"/>
    </source>
</evidence>
<evidence type="ECO:0000313" key="14">
    <source>
        <dbReference type="Proteomes" id="UP000653127"/>
    </source>
</evidence>
<dbReference type="Pfam" id="PF03471">
    <property type="entry name" value="CorC_HlyC"/>
    <property type="match status" value="1"/>
</dbReference>
<name>A0A926I4K3_9FIRM</name>
<dbReference type="AlphaFoldDB" id="A0A926I4K3"/>
<accession>A0A926I4K3</accession>
<keyword evidence="6 8" id="KW-0129">CBS domain</keyword>
<feature type="domain" description="CBS" evidence="11">
    <location>
        <begin position="268"/>
        <end position="325"/>
    </location>
</feature>
<evidence type="ECO:0000256" key="4">
    <source>
        <dbReference type="ARBA" id="ARBA00022737"/>
    </source>
</evidence>
<comment type="caution">
    <text evidence="13">The sequence shown here is derived from an EMBL/GenBank/DDBJ whole genome shotgun (WGS) entry which is preliminary data.</text>
</comment>